<dbReference type="SUPFAM" id="SSF52402">
    <property type="entry name" value="Adenine nucleotide alpha hydrolases-like"/>
    <property type="match status" value="1"/>
</dbReference>
<keyword evidence="4" id="KW-0671">Queuosine biosynthesis</keyword>
<keyword evidence="3" id="KW-0597">Phosphoprotein</keyword>
<dbReference type="Pfam" id="PF06508">
    <property type="entry name" value="QueC"/>
    <property type="match status" value="1"/>
</dbReference>
<dbReference type="SUPFAM" id="SSF52777">
    <property type="entry name" value="CoA-dependent acyltransferases"/>
    <property type="match status" value="2"/>
</dbReference>
<dbReference type="Pfam" id="PF00668">
    <property type="entry name" value="Condensation"/>
    <property type="match status" value="1"/>
</dbReference>
<dbReference type="InterPro" id="IPR045851">
    <property type="entry name" value="AMP-bd_C_sf"/>
</dbReference>
<dbReference type="RefSeq" id="WP_346759088.1">
    <property type="nucleotide sequence ID" value="NZ_JAUJEB010000003.1"/>
</dbReference>
<dbReference type="NCBIfam" id="TIGR01733">
    <property type="entry name" value="AA-adenyl-dom"/>
    <property type="match status" value="1"/>
</dbReference>
<dbReference type="Gene3D" id="3.40.50.620">
    <property type="entry name" value="HUPs"/>
    <property type="match status" value="1"/>
</dbReference>
<dbReference type="InterPro" id="IPR009081">
    <property type="entry name" value="PP-bd_ACP"/>
</dbReference>
<dbReference type="Gene3D" id="2.30.38.10">
    <property type="entry name" value="Luciferase, Domain 3"/>
    <property type="match status" value="1"/>
</dbReference>
<evidence type="ECO:0000259" key="5">
    <source>
        <dbReference type="PROSITE" id="PS50075"/>
    </source>
</evidence>
<dbReference type="PROSITE" id="PS50075">
    <property type="entry name" value="CARRIER"/>
    <property type="match status" value="1"/>
</dbReference>
<dbReference type="InterPro" id="IPR020845">
    <property type="entry name" value="AMP-binding_CS"/>
</dbReference>
<dbReference type="InterPro" id="IPR000873">
    <property type="entry name" value="AMP-dep_synth/lig_dom"/>
</dbReference>
<proteinExistence type="predicted"/>
<dbReference type="InterPro" id="IPR010071">
    <property type="entry name" value="AA_adenyl_dom"/>
</dbReference>
<dbReference type="Gene3D" id="1.10.1200.10">
    <property type="entry name" value="ACP-like"/>
    <property type="match status" value="1"/>
</dbReference>
<dbReference type="Gene3D" id="3.30.300.30">
    <property type="match status" value="2"/>
</dbReference>
<dbReference type="InterPro" id="IPR020806">
    <property type="entry name" value="PKS_PP-bd"/>
</dbReference>
<dbReference type="SUPFAM" id="SSF56801">
    <property type="entry name" value="Acetyl-CoA synthetase-like"/>
    <property type="match status" value="1"/>
</dbReference>
<dbReference type="Pfam" id="PF00550">
    <property type="entry name" value="PP-binding"/>
    <property type="match status" value="1"/>
</dbReference>
<dbReference type="PANTHER" id="PTHR45527">
    <property type="entry name" value="NONRIBOSOMAL PEPTIDE SYNTHETASE"/>
    <property type="match status" value="1"/>
</dbReference>
<evidence type="ECO:0000313" key="7">
    <source>
        <dbReference type="Proteomes" id="UP001172083"/>
    </source>
</evidence>
<dbReference type="PROSITE" id="PS00012">
    <property type="entry name" value="PHOSPHOPANTETHEINE"/>
    <property type="match status" value="1"/>
</dbReference>
<dbReference type="InterPro" id="IPR023213">
    <property type="entry name" value="CAT-like_dom_sf"/>
</dbReference>
<dbReference type="Proteomes" id="UP001172083">
    <property type="component" value="Unassembled WGS sequence"/>
</dbReference>
<name>A0ABT8L7L2_9BACT</name>
<protein>
    <submittedName>
        <fullName evidence="6">Amino acid adenylation domain-containing protein</fullName>
    </submittedName>
</protein>
<dbReference type="CDD" id="cd05930">
    <property type="entry name" value="A_NRPS"/>
    <property type="match status" value="1"/>
</dbReference>
<evidence type="ECO:0000256" key="1">
    <source>
        <dbReference type="ARBA" id="ARBA00001957"/>
    </source>
</evidence>
<evidence type="ECO:0000256" key="4">
    <source>
        <dbReference type="ARBA" id="ARBA00022785"/>
    </source>
</evidence>
<dbReference type="PROSITE" id="PS00455">
    <property type="entry name" value="AMP_BINDING"/>
    <property type="match status" value="1"/>
</dbReference>
<dbReference type="PANTHER" id="PTHR45527:SF1">
    <property type="entry name" value="FATTY ACID SYNTHASE"/>
    <property type="match status" value="1"/>
</dbReference>
<accession>A0ABT8L7L2</accession>
<gene>
    <name evidence="6" type="ORF">QQ020_16880</name>
</gene>
<comment type="caution">
    <text evidence="6">The sequence shown here is derived from an EMBL/GenBank/DDBJ whole genome shotgun (WGS) entry which is preliminary data.</text>
</comment>
<dbReference type="InterPro" id="IPR014729">
    <property type="entry name" value="Rossmann-like_a/b/a_fold"/>
</dbReference>
<keyword evidence="7" id="KW-1185">Reference proteome</keyword>
<dbReference type="Gene3D" id="3.40.50.980">
    <property type="match status" value="2"/>
</dbReference>
<dbReference type="SUPFAM" id="SSF47336">
    <property type="entry name" value="ACP-like"/>
    <property type="match status" value="1"/>
</dbReference>
<dbReference type="InterPro" id="IPR018317">
    <property type="entry name" value="QueC"/>
</dbReference>
<feature type="domain" description="Carrier" evidence="5">
    <location>
        <begin position="1309"/>
        <end position="1384"/>
    </location>
</feature>
<evidence type="ECO:0000256" key="2">
    <source>
        <dbReference type="ARBA" id="ARBA00022450"/>
    </source>
</evidence>
<sequence length="1395" mass="156553">MSQIDTSLNTSNLTQSQLLLWTGQKLSPDAPLYNMVLTFDLPGPVDAQRFQQAFQHLMRQSDALRTVFVEEGGIPQQKVLPELDYQLEILDWSANAAALENEASWLANRNRVKFDLSHRLFDTVLVKKSEHHWMWYLNQHHLITDAWGVSVLYQKMAELYQGLSSDTLEEISPLPGFQNYVAYEHESRFVDQNEKSDTYWQEVTTKLPPPPGLYGYTGSPSTTGATRVSIDLGKDRSDRLRQLTKEKDLRSWTQHLSLFNIFASVLFAYLHRVSTQTKLAIGTPTHNRTTTDFKETPGVFIEVLPLVAEVWQEDTFSTLLERVRTEVNEFMMNARAGTATPALGQGFNVILNYIHATFGDFGDIPVNAEWLHPGHVDPRHHMRLQVYDFTTDGSIQLHFDLNHEVFDRSLLEKVPKHFLKILDAFIEDRFQPIVRIGLPDQEEQHQLMATLDAGKTTDHDQTTVVELFRKQAIESPDAIAVCYQGTSLSYRDLDEKSNQLAQYLGKRGISPGKRLIIYLPRTPEFLISVLGILKAGGTFIPIAADNPDHRVQQILESANPTMILTNSALAKNLGNSKVSLLSLDLDKEEIFSENADKPDVAPAPRDLAYIMYTSGSTGNPKGVMISHGALAHYVQWAKTKYVNEELPVFPLFTSVGFDLTITSVFVPLISRGHLVVFRDSDAGPDLSLLNVIEDKTINTIKLTPAHLALLRDKDLATSSLKTVIVGGEDLKLELAKAIAGAFGSTIRVFNEYGPTEATVGCVVHELDVSRDVQTSVPIGKPIPNMQALVLDAGQNQVPQGVPGELYLSGKGLANGYWEDKKLTEDRFIDHKFEAGSLMYRTGDMARMNKDGELEFLGRIDHQVKIGGIRVEPGEIESALNAHPDIQDCVVALQTHPGAIESGEISHCVRCGLPSNYPNVAFDETGTCELCLSFDSYQEKAKKYFKTTEDLGNLFTETKEQEKKNYDCMMLLSGGKDSTYALAQLVDMGAKVLAYTLDNGYISEEAKANIERVAAHLGVDHMYGTTPAMNAIFVDSLKRHSNVCNGCFKTLYTLSTKVALEKGIPFIVTGLSRGQFFETRLTEELFWKKDIDIQRIDDIILNVRKAYHRVDDAVNKLLDTSVFAGDEVFEKVQFIDFYRYTNVSMDVMMNYLQQHLPWIRPSDTGRSTNCLINQVGIYVHKKEQGYSNYAFPYSWDVRLGHKTREGALDEINEEIDSQEVHRIMREIGYTETAENHTRDKKHLVAFYKASSGITQSALKAHLSRHVPPYMIPTYFKQLENLPLSANGKIDRKALPDLNIEQPTVEVPYVAPETEIEEILAGIWAEVLQISQVGVNDNFLDLGGNSLGAIRIIARIEETLKLALPVNCIFEKPTISELAAHVESTITAMMDAYREQQ</sequence>
<evidence type="ECO:0000256" key="3">
    <source>
        <dbReference type="ARBA" id="ARBA00022553"/>
    </source>
</evidence>
<dbReference type="SMART" id="SM01294">
    <property type="entry name" value="PKS_PP_betabranch"/>
    <property type="match status" value="1"/>
</dbReference>
<comment type="cofactor">
    <cofactor evidence="1">
        <name>pantetheine 4'-phosphate</name>
        <dbReference type="ChEBI" id="CHEBI:47942"/>
    </cofactor>
</comment>
<reference evidence="6" key="1">
    <citation type="submission" date="2023-06" db="EMBL/GenBank/DDBJ databases">
        <title>Genomic of Agaribacillus aureum.</title>
        <authorList>
            <person name="Wang G."/>
        </authorList>
    </citation>
    <scope>NUCLEOTIDE SEQUENCE</scope>
    <source>
        <strain evidence="6">BMA12</strain>
    </source>
</reference>
<dbReference type="Gene3D" id="3.30.559.10">
    <property type="entry name" value="Chloramphenicol acetyltransferase-like domain"/>
    <property type="match status" value="1"/>
</dbReference>
<organism evidence="6 7">
    <name type="scientific">Agaribacillus aureus</name>
    <dbReference type="NCBI Taxonomy" id="3051825"/>
    <lineage>
        <taxon>Bacteria</taxon>
        <taxon>Pseudomonadati</taxon>
        <taxon>Bacteroidota</taxon>
        <taxon>Cytophagia</taxon>
        <taxon>Cytophagales</taxon>
        <taxon>Splendidivirgaceae</taxon>
        <taxon>Agaribacillus</taxon>
    </lineage>
</organism>
<evidence type="ECO:0000313" key="6">
    <source>
        <dbReference type="EMBL" id="MDN5213750.1"/>
    </source>
</evidence>
<dbReference type="SMART" id="SM00823">
    <property type="entry name" value="PKS_PP"/>
    <property type="match status" value="1"/>
</dbReference>
<dbReference type="InterPro" id="IPR006162">
    <property type="entry name" value="Ppantetheine_attach_site"/>
</dbReference>
<dbReference type="Pfam" id="PF00501">
    <property type="entry name" value="AMP-binding"/>
    <property type="match status" value="1"/>
</dbReference>
<dbReference type="InterPro" id="IPR036736">
    <property type="entry name" value="ACP-like_sf"/>
</dbReference>
<keyword evidence="2" id="KW-0596">Phosphopantetheine</keyword>
<dbReference type="InterPro" id="IPR001242">
    <property type="entry name" value="Condensation_dom"/>
</dbReference>
<dbReference type="EMBL" id="JAUJEB010000003">
    <property type="protein sequence ID" value="MDN5213750.1"/>
    <property type="molecule type" value="Genomic_DNA"/>
</dbReference>
<dbReference type="Gene3D" id="3.30.559.30">
    <property type="entry name" value="Nonribosomal peptide synthetase, condensation domain"/>
    <property type="match status" value="1"/>
</dbReference>